<evidence type="ECO:0000256" key="2">
    <source>
        <dbReference type="SAM" id="MobiDB-lite"/>
    </source>
</evidence>
<organism evidence="3 4">
    <name type="scientific">Seminavis robusta</name>
    <dbReference type="NCBI Taxonomy" id="568900"/>
    <lineage>
        <taxon>Eukaryota</taxon>
        <taxon>Sar</taxon>
        <taxon>Stramenopiles</taxon>
        <taxon>Ochrophyta</taxon>
        <taxon>Bacillariophyta</taxon>
        <taxon>Bacillariophyceae</taxon>
        <taxon>Bacillariophycidae</taxon>
        <taxon>Naviculales</taxon>
        <taxon>Naviculaceae</taxon>
        <taxon>Seminavis</taxon>
    </lineage>
</organism>
<proteinExistence type="predicted"/>
<sequence>MFWTEGRKEHQGDHEEPVDSHSHSHSNGASNKQQHHEEQVSILQDTYDELEKERAKRRELEAKIAQLEKQNQKQQQSTTSTRRKSATAQKAAVSNKRLVALQAEMEGYRQIVDALTMGRPAIDAAVAGLRSSSTTNNNNSNNTPSLASTSILVNPQKPLPLHIVRFLEVMPWHPQAMEAAVVTEELYEWQAYSAEKKAWKSDVEFFTTFFNALPVVIPGDEQPTKEQSKETRKPGVWTNKTLTLRFDLRNGCVLPNKRGVPSWKWIGGWQVQKDTTNDDTTATATCTSSSFVDQDGWMYAKESGHFLLADSSSYADVLIPPASLTQQVLSTMSSSKSAATTTKKKKKHRQQQPGPSPVVVRRRKWSRERVLVDYPHASENTIHYLKLLANREELKVTNALLKDSYNDAQQALADMEVHNAAAQFQWTQERRALEARLETVQQEHKEHLEVLERTRGPSKQLFASHSPLPKVIYKRLNDDDESDSDSDDDTDCSSDDDDEEHDTNKSRPASMLLHPEDGTIDLRAAGAEKPQPRRSFFGWGAGSQHKEHGGVSPSTAPDVEPCSDDNSISTYDHDVDVSEQSTDDDASLAIFSSSPPSEDRHKSFLHMWFGKHEDDEHNKTTAGTGLGDAQEV</sequence>
<feature type="region of interest" description="Disordered" evidence="2">
    <location>
        <begin position="334"/>
        <end position="359"/>
    </location>
</feature>
<keyword evidence="1" id="KW-0175">Coiled coil</keyword>
<comment type="caution">
    <text evidence="3">The sequence shown here is derived from an EMBL/GenBank/DDBJ whole genome shotgun (WGS) entry which is preliminary data.</text>
</comment>
<evidence type="ECO:0000256" key="1">
    <source>
        <dbReference type="SAM" id="Coils"/>
    </source>
</evidence>
<evidence type="ECO:0000313" key="4">
    <source>
        <dbReference type="Proteomes" id="UP001153069"/>
    </source>
</evidence>
<feature type="region of interest" description="Disordered" evidence="2">
    <location>
        <begin position="477"/>
        <end position="515"/>
    </location>
</feature>
<name>A0A9N8H6D6_9STRA</name>
<feature type="region of interest" description="Disordered" evidence="2">
    <location>
        <begin position="1"/>
        <end position="54"/>
    </location>
</feature>
<keyword evidence="4" id="KW-1185">Reference proteome</keyword>
<dbReference type="Proteomes" id="UP001153069">
    <property type="component" value="Unassembled WGS sequence"/>
</dbReference>
<dbReference type="OrthoDB" id="43380at2759"/>
<gene>
    <name evidence="3" type="ORF">SEMRO_97_G050040.1</name>
</gene>
<feature type="compositionally biased region" description="Acidic residues" evidence="2">
    <location>
        <begin position="478"/>
        <end position="501"/>
    </location>
</feature>
<feature type="region of interest" description="Disordered" evidence="2">
    <location>
        <begin position="528"/>
        <end position="601"/>
    </location>
</feature>
<reference evidence="3" key="1">
    <citation type="submission" date="2020-06" db="EMBL/GenBank/DDBJ databases">
        <authorList>
            <consortium name="Plant Systems Biology data submission"/>
        </authorList>
    </citation>
    <scope>NUCLEOTIDE SEQUENCE</scope>
    <source>
        <strain evidence="3">D6</strain>
    </source>
</reference>
<accession>A0A9N8H6D6</accession>
<feature type="region of interest" description="Disordered" evidence="2">
    <location>
        <begin position="66"/>
        <end position="93"/>
    </location>
</feature>
<feature type="coiled-coil region" evidence="1">
    <location>
        <begin position="391"/>
        <end position="450"/>
    </location>
</feature>
<protein>
    <submittedName>
        <fullName evidence="3">Uncharacterized protein</fullName>
    </submittedName>
</protein>
<feature type="compositionally biased region" description="Basic and acidic residues" evidence="2">
    <location>
        <begin position="1"/>
        <end position="22"/>
    </location>
</feature>
<dbReference type="AlphaFoldDB" id="A0A9N8H6D6"/>
<evidence type="ECO:0000313" key="3">
    <source>
        <dbReference type="EMBL" id="CAB9500995.1"/>
    </source>
</evidence>
<dbReference type="EMBL" id="CAICTM010000096">
    <property type="protein sequence ID" value="CAB9500995.1"/>
    <property type="molecule type" value="Genomic_DNA"/>
</dbReference>